<organism evidence="1 2">
    <name type="scientific">Rhodobacter maris</name>
    <dbReference type="NCBI Taxonomy" id="446682"/>
    <lineage>
        <taxon>Bacteria</taxon>
        <taxon>Pseudomonadati</taxon>
        <taxon>Pseudomonadota</taxon>
        <taxon>Alphaproteobacteria</taxon>
        <taxon>Rhodobacterales</taxon>
        <taxon>Rhodobacter group</taxon>
        <taxon>Rhodobacter</taxon>
    </lineage>
</organism>
<dbReference type="AlphaFoldDB" id="A0A285SVZ9"/>
<gene>
    <name evidence="1" type="ORF">SAMN05877831_108101</name>
</gene>
<name>A0A285SVZ9_9RHOB</name>
<dbReference type="Proteomes" id="UP000219111">
    <property type="component" value="Unassembled WGS sequence"/>
</dbReference>
<dbReference type="EMBL" id="OBMT01000008">
    <property type="protein sequence ID" value="SOC10671.1"/>
    <property type="molecule type" value="Genomic_DNA"/>
</dbReference>
<proteinExistence type="predicted"/>
<accession>A0A285SVZ9</accession>
<evidence type="ECO:0000313" key="1">
    <source>
        <dbReference type="EMBL" id="SOC10671.1"/>
    </source>
</evidence>
<dbReference type="RefSeq" id="WP_217991894.1">
    <property type="nucleotide sequence ID" value="NZ_OBMT01000008.1"/>
</dbReference>
<reference evidence="2" key="1">
    <citation type="submission" date="2017-08" db="EMBL/GenBank/DDBJ databases">
        <authorList>
            <person name="Varghese N."/>
            <person name="Submissions S."/>
        </authorList>
    </citation>
    <scope>NUCLEOTIDE SEQUENCE [LARGE SCALE GENOMIC DNA]</scope>
    <source>
        <strain evidence="2">JA276</strain>
    </source>
</reference>
<evidence type="ECO:0000313" key="2">
    <source>
        <dbReference type="Proteomes" id="UP000219111"/>
    </source>
</evidence>
<keyword evidence="2" id="KW-1185">Reference proteome</keyword>
<sequence>MTALPRYRRPATPVFGALGLLVALGMAEAADALWRAPQERLRIARERQIVADLGLSDLALFTEARYTRHPALADHAAAFQDAPGSFEHFPSGSFVPPAGPWGAARLGFSEAEVTR</sequence>
<protein>
    <submittedName>
        <fullName evidence="1">Uncharacterized protein</fullName>
    </submittedName>
</protein>